<sequence length="308" mass="34323">MLSRLLLNPLTQPFTRRRAFLSAATLAAVPFLAPVSGLSKLVPSARAEDAPIEPDLPEALNPRAGTWSAEAFRASDAEIARLAQDPVIAGLAKGTLPKDQFLWYVAQNVTYLEHYAESFRILKAELPEEDRDLADRWIRETEETRTWTLDYYRRLSGHDWADSPWREPDDVVLDYAAHERRNVERGAAYGMAAMLPCFTMYEVIGWHVARIRVLKGNPYAEWVGAYGTPEYSETVRLAVDLADRLAAALPDDAHRVELTELYVDACVCECLLWETAAGVGASSADMIDGRERTEESDEPGSPKPGEAV</sequence>
<protein>
    <submittedName>
        <fullName evidence="3">TENA/THI-4 family protein</fullName>
    </submittedName>
</protein>
<dbReference type="InterPro" id="IPR016084">
    <property type="entry name" value="Haem_Oase-like_multi-hlx"/>
</dbReference>
<dbReference type="GO" id="GO:0005829">
    <property type="term" value="C:cytosol"/>
    <property type="evidence" value="ECO:0007669"/>
    <property type="project" value="TreeGrafter"/>
</dbReference>
<proteinExistence type="predicted"/>
<dbReference type="STRING" id="762967.HMPREF9440_00660"/>
<dbReference type="SUPFAM" id="SSF48613">
    <property type="entry name" value="Heme oxygenase-like"/>
    <property type="match status" value="1"/>
</dbReference>
<evidence type="ECO:0000256" key="1">
    <source>
        <dbReference type="SAM" id="MobiDB-lite"/>
    </source>
</evidence>
<reference evidence="3 4" key="1">
    <citation type="submission" date="2011-11" db="EMBL/GenBank/DDBJ databases">
        <authorList>
            <person name="Weinstock G."/>
            <person name="Sodergren E."/>
            <person name="Clifton S."/>
            <person name="Fulton L."/>
            <person name="Fulton B."/>
            <person name="Courtney L."/>
            <person name="Fronick C."/>
            <person name="Harrison M."/>
            <person name="Strong C."/>
            <person name="Farmer C."/>
            <person name="Delahaunty K."/>
            <person name="Markovic C."/>
            <person name="Hall O."/>
            <person name="Minx P."/>
            <person name="Tomlinson C."/>
            <person name="Mitreva M."/>
            <person name="Hou S."/>
            <person name="Chen J."/>
            <person name="Wollam A."/>
            <person name="Pepin K.H."/>
            <person name="Johnson M."/>
            <person name="Bhonagiri V."/>
            <person name="Zhang X."/>
            <person name="Suruliraj S."/>
            <person name="Warren W."/>
            <person name="Chinwalla A."/>
            <person name="Mardis E.R."/>
            <person name="Wilson R.K."/>
        </authorList>
    </citation>
    <scope>NUCLEOTIDE SEQUENCE [LARGE SCALE GENOMIC DNA]</scope>
    <source>
        <strain evidence="3 4">YIT 11816</strain>
    </source>
</reference>
<feature type="domain" description="Thiaminase-2/PQQC" evidence="2">
    <location>
        <begin position="86"/>
        <end position="276"/>
    </location>
</feature>
<gene>
    <name evidence="3" type="ORF">HMPREF9440_00660</name>
</gene>
<name>H3KD54_9BURK</name>
<keyword evidence="4" id="KW-1185">Reference proteome</keyword>
<evidence type="ECO:0000313" key="3">
    <source>
        <dbReference type="EMBL" id="EHY31949.1"/>
    </source>
</evidence>
<dbReference type="PATRIC" id="fig|762967.3.peg.536"/>
<dbReference type="InterPro" id="IPR050967">
    <property type="entry name" value="Thiamine_Salvage_TenA"/>
</dbReference>
<comment type="caution">
    <text evidence="3">The sequence shown here is derived from an EMBL/GenBank/DDBJ whole genome shotgun (WGS) entry which is preliminary data.</text>
</comment>
<accession>H3KD54</accession>
<dbReference type="InterPro" id="IPR004305">
    <property type="entry name" value="Thiaminase-2/PQQC"/>
</dbReference>
<dbReference type="AlphaFoldDB" id="H3KD54"/>
<dbReference type="RefSeq" id="WP_008541280.1">
    <property type="nucleotide sequence ID" value="NZ_JH604906.1"/>
</dbReference>
<evidence type="ECO:0000313" key="4">
    <source>
        <dbReference type="Proteomes" id="UP000004956"/>
    </source>
</evidence>
<evidence type="ECO:0000259" key="2">
    <source>
        <dbReference type="Pfam" id="PF03070"/>
    </source>
</evidence>
<dbReference type="PANTHER" id="PTHR43198:SF2">
    <property type="entry name" value="SI:CH1073-67J19.1-RELATED"/>
    <property type="match status" value="1"/>
</dbReference>
<feature type="region of interest" description="Disordered" evidence="1">
    <location>
        <begin position="284"/>
        <end position="308"/>
    </location>
</feature>
<dbReference type="EMBL" id="AFBQ01000086">
    <property type="protein sequence ID" value="EHY31949.1"/>
    <property type="molecule type" value="Genomic_DNA"/>
</dbReference>
<dbReference type="PANTHER" id="PTHR43198">
    <property type="entry name" value="BIFUNCTIONAL TH2 PROTEIN"/>
    <property type="match status" value="1"/>
</dbReference>
<dbReference type="Pfam" id="PF03070">
    <property type="entry name" value="TENA_THI-4"/>
    <property type="match status" value="1"/>
</dbReference>
<dbReference type="Gene3D" id="1.20.910.10">
    <property type="entry name" value="Heme oxygenase-like"/>
    <property type="match status" value="1"/>
</dbReference>
<organism evidence="3 4">
    <name type="scientific">Sutterella parvirubra YIT 11816</name>
    <dbReference type="NCBI Taxonomy" id="762967"/>
    <lineage>
        <taxon>Bacteria</taxon>
        <taxon>Pseudomonadati</taxon>
        <taxon>Pseudomonadota</taxon>
        <taxon>Betaproteobacteria</taxon>
        <taxon>Burkholderiales</taxon>
        <taxon>Sutterellaceae</taxon>
        <taxon>Sutterella</taxon>
    </lineage>
</organism>
<dbReference type="Proteomes" id="UP000004956">
    <property type="component" value="Unassembled WGS sequence"/>
</dbReference>
<dbReference type="OrthoDB" id="34166at2"/>
<dbReference type="HOGENOM" id="CLU_902917_0_0_4"/>